<reference evidence="1" key="1">
    <citation type="submission" date="2015-01" db="EMBL/GenBank/DDBJ databases">
        <title>Comparative genome analysis of Bacillus coagulans HM-08, Clostridium butyricum HM-68, Bacillus subtilis HM-66 and Bacillus licheniformis BL-09.</title>
        <authorList>
            <person name="Zhang H."/>
        </authorList>
    </citation>
    <scope>NUCLEOTIDE SEQUENCE [LARGE SCALE GENOMIC DNA]</scope>
    <source>
        <strain evidence="1">HM-08</strain>
    </source>
</reference>
<name>A0A0C5C5B4_HEYCO</name>
<reference evidence="2" key="4">
    <citation type="submission" date="2016-01" db="EMBL/GenBank/DDBJ databases">
        <authorList>
            <person name="Oliw E.H."/>
        </authorList>
    </citation>
    <scope>NUCLEOTIDE SEQUENCE [LARGE SCALE GENOMIC DNA]</scope>
    <source>
        <strain evidence="2">GED7749B</strain>
    </source>
</reference>
<organism evidence="2 4">
    <name type="scientific">Heyndrickxia coagulans</name>
    <name type="common">Weizmannia coagulans</name>
    <dbReference type="NCBI Taxonomy" id="1398"/>
    <lineage>
        <taxon>Bacteria</taxon>
        <taxon>Bacillati</taxon>
        <taxon>Bacillota</taxon>
        <taxon>Bacilli</taxon>
        <taxon>Bacillales</taxon>
        <taxon>Bacillaceae</taxon>
        <taxon>Heyndrickxia</taxon>
    </lineage>
</organism>
<protein>
    <submittedName>
        <fullName evidence="2">Uncharacterized protein</fullName>
    </submittedName>
</protein>
<gene>
    <name evidence="2" type="ORF">HMPREF3213_02077</name>
    <name evidence="1" type="ORF">SB48_HM08orf01871</name>
</gene>
<accession>A0A0C5C5B4</accession>
<reference evidence="3" key="2">
    <citation type="submission" date="2015-01" db="EMBL/GenBank/DDBJ databases">
        <title>Comparative genome analysis of Bacillus coagulans HM-08, Clostridium butyricum HM-68, Bacillus subtilis HM-66 and Bacillus paralicheniformis BL-09.</title>
        <authorList>
            <person name="Zhang H."/>
        </authorList>
    </citation>
    <scope>NUCLEOTIDE SEQUENCE [LARGE SCALE GENOMIC DNA]</scope>
    <source>
        <strain evidence="3">HM-08</strain>
    </source>
</reference>
<reference evidence="4" key="3">
    <citation type="submission" date="2016-01" db="EMBL/GenBank/DDBJ databases">
        <authorList>
            <person name="Mitreva M."/>
            <person name="Pepin K.H."/>
            <person name="Mihindukulasuriya K.A."/>
            <person name="Fulton R."/>
            <person name="Fronick C."/>
            <person name="O'Laughlin M."/>
            <person name="Miner T."/>
            <person name="Herter B."/>
            <person name="Rosa B.A."/>
            <person name="Cordes M."/>
            <person name="Tomlinson C."/>
            <person name="Wollam A."/>
            <person name="Palsikar V.B."/>
            <person name="Mardis E.R."/>
            <person name="Wilson R.K."/>
        </authorList>
    </citation>
    <scope>NUCLEOTIDE SEQUENCE [LARGE SCALE GENOMIC DNA]</scope>
    <source>
        <strain evidence="4">GED7749B</strain>
    </source>
</reference>
<sequence>MIITIYTVQNNDCVSPGRRAVLKCGLLYFKIALQLEKFNKVAAVNVF</sequence>
<dbReference type="AlphaFoldDB" id="A0A0C5C5B4"/>
<proteinExistence type="predicted"/>
<evidence type="ECO:0000313" key="4">
    <source>
        <dbReference type="Proteomes" id="UP000070376"/>
    </source>
</evidence>
<evidence type="ECO:0000313" key="2">
    <source>
        <dbReference type="EMBL" id="KWZ81141.1"/>
    </source>
</evidence>
<dbReference type="Proteomes" id="UP000032024">
    <property type="component" value="Chromosome"/>
</dbReference>
<dbReference type="EMBL" id="CP010525">
    <property type="protein sequence ID" value="AJO22006.1"/>
    <property type="molecule type" value="Genomic_DNA"/>
</dbReference>
<dbReference type="Proteomes" id="UP000070376">
    <property type="component" value="Unassembled WGS sequence"/>
</dbReference>
<dbReference type="EMBL" id="LRPN01000078">
    <property type="protein sequence ID" value="KWZ81141.1"/>
    <property type="molecule type" value="Genomic_DNA"/>
</dbReference>
<evidence type="ECO:0000313" key="3">
    <source>
        <dbReference type="Proteomes" id="UP000032024"/>
    </source>
</evidence>
<dbReference type="PATRIC" id="fig|1398.18.peg.1230"/>
<evidence type="ECO:0000313" key="1">
    <source>
        <dbReference type="EMBL" id="AJO22006.1"/>
    </source>
</evidence>
<keyword evidence="3" id="KW-1185">Reference proteome</keyword>